<dbReference type="RefSeq" id="WP_264712684.1">
    <property type="nucleotide sequence ID" value="NZ_JAPDNT010000002.1"/>
</dbReference>
<evidence type="ECO:0000313" key="10">
    <source>
        <dbReference type="Proteomes" id="UP001165679"/>
    </source>
</evidence>
<keyword evidence="4 7" id="KW-0812">Transmembrane</keyword>
<evidence type="ECO:0000256" key="7">
    <source>
        <dbReference type="RuleBase" id="RU363032"/>
    </source>
</evidence>
<reference evidence="9" key="1">
    <citation type="submission" date="2022-09" db="EMBL/GenBank/DDBJ databases">
        <title>Rhodovastum sp. nov. RN2-1 isolated from soil in Seongnam, South Korea.</title>
        <authorList>
            <person name="Le N.T."/>
        </authorList>
    </citation>
    <scope>NUCLEOTIDE SEQUENCE</scope>
    <source>
        <strain evidence="9">RN2-1</strain>
    </source>
</reference>
<comment type="similarity">
    <text evidence="7">Belongs to the binding-protein-dependent transport system permease family.</text>
</comment>
<feature type="transmembrane region" description="Helical" evidence="7">
    <location>
        <begin position="103"/>
        <end position="124"/>
    </location>
</feature>
<reference evidence="9" key="2">
    <citation type="submission" date="2022-10" db="EMBL/GenBank/DDBJ databases">
        <authorList>
            <person name="Trinh H.N."/>
        </authorList>
    </citation>
    <scope>NUCLEOTIDE SEQUENCE</scope>
    <source>
        <strain evidence="9">RN2-1</strain>
    </source>
</reference>
<keyword evidence="3" id="KW-1003">Cell membrane</keyword>
<feature type="transmembrane region" description="Helical" evidence="7">
    <location>
        <begin position="251"/>
        <end position="282"/>
    </location>
</feature>
<evidence type="ECO:0000313" key="9">
    <source>
        <dbReference type="EMBL" id="MCW3474064.1"/>
    </source>
</evidence>
<gene>
    <name evidence="9" type="ORF">OL599_05685</name>
</gene>
<evidence type="ECO:0000256" key="1">
    <source>
        <dbReference type="ARBA" id="ARBA00004651"/>
    </source>
</evidence>
<feature type="transmembrane region" description="Helical" evidence="7">
    <location>
        <begin position="136"/>
        <end position="157"/>
    </location>
</feature>
<keyword evidence="6 7" id="KW-0472">Membrane</keyword>
<dbReference type="AlphaFoldDB" id="A0AA42CDL9"/>
<comment type="subcellular location">
    <subcellularLocation>
        <location evidence="1 7">Cell membrane</location>
        <topology evidence="1 7">Multi-pass membrane protein</topology>
    </subcellularLocation>
</comment>
<keyword evidence="2 7" id="KW-0813">Transport</keyword>
<evidence type="ECO:0000256" key="4">
    <source>
        <dbReference type="ARBA" id="ARBA00022692"/>
    </source>
</evidence>
<evidence type="ECO:0000259" key="8">
    <source>
        <dbReference type="PROSITE" id="PS50928"/>
    </source>
</evidence>
<feature type="domain" description="ABC transmembrane type-1" evidence="8">
    <location>
        <begin position="97"/>
        <end position="325"/>
    </location>
</feature>
<dbReference type="EMBL" id="JAPDNT010000002">
    <property type="protein sequence ID" value="MCW3474064.1"/>
    <property type="molecule type" value="Genomic_DNA"/>
</dbReference>
<protein>
    <submittedName>
        <fullName evidence="9">ABC transporter permease</fullName>
    </submittedName>
</protein>
<dbReference type="GO" id="GO:0005886">
    <property type="term" value="C:plasma membrane"/>
    <property type="evidence" value="ECO:0007669"/>
    <property type="project" value="UniProtKB-SubCell"/>
</dbReference>
<evidence type="ECO:0000256" key="2">
    <source>
        <dbReference type="ARBA" id="ARBA00022448"/>
    </source>
</evidence>
<dbReference type="Pfam" id="PF19300">
    <property type="entry name" value="BPD_transp_1_N"/>
    <property type="match status" value="1"/>
</dbReference>
<comment type="caution">
    <text evidence="9">The sequence shown here is derived from an EMBL/GenBank/DDBJ whole genome shotgun (WGS) entry which is preliminary data.</text>
</comment>
<dbReference type="SUPFAM" id="SSF161098">
    <property type="entry name" value="MetI-like"/>
    <property type="match status" value="1"/>
</dbReference>
<keyword evidence="10" id="KW-1185">Reference proteome</keyword>
<proteinExistence type="inferred from homology"/>
<evidence type="ECO:0000256" key="5">
    <source>
        <dbReference type="ARBA" id="ARBA00022989"/>
    </source>
</evidence>
<feature type="transmembrane region" description="Helical" evidence="7">
    <location>
        <begin position="302"/>
        <end position="321"/>
    </location>
</feature>
<dbReference type="InterPro" id="IPR045621">
    <property type="entry name" value="BPD_transp_1_N"/>
</dbReference>
<dbReference type="InterPro" id="IPR035906">
    <property type="entry name" value="MetI-like_sf"/>
</dbReference>
<dbReference type="PROSITE" id="PS50928">
    <property type="entry name" value="ABC_TM1"/>
    <property type="match status" value="1"/>
</dbReference>
<dbReference type="CDD" id="cd06261">
    <property type="entry name" value="TM_PBP2"/>
    <property type="match status" value="1"/>
</dbReference>
<dbReference type="Pfam" id="PF00528">
    <property type="entry name" value="BPD_transp_1"/>
    <property type="match status" value="1"/>
</dbReference>
<accession>A0AA42CDL9</accession>
<organism evidence="9 10">
    <name type="scientific">Limobrevibacterium gyesilva</name>
    <dbReference type="NCBI Taxonomy" id="2991712"/>
    <lineage>
        <taxon>Bacteria</taxon>
        <taxon>Pseudomonadati</taxon>
        <taxon>Pseudomonadota</taxon>
        <taxon>Alphaproteobacteria</taxon>
        <taxon>Acetobacterales</taxon>
        <taxon>Acetobacteraceae</taxon>
        <taxon>Limobrevibacterium</taxon>
    </lineage>
</organism>
<feature type="transmembrane region" description="Helical" evidence="7">
    <location>
        <begin position="201"/>
        <end position="220"/>
    </location>
</feature>
<dbReference type="Gene3D" id="1.10.3720.10">
    <property type="entry name" value="MetI-like"/>
    <property type="match status" value="1"/>
</dbReference>
<dbReference type="PANTHER" id="PTHR43163">
    <property type="entry name" value="DIPEPTIDE TRANSPORT SYSTEM PERMEASE PROTEIN DPPB-RELATED"/>
    <property type="match status" value="1"/>
</dbReference>
<keyword evidence="5 7" id="KW-1133">Transmembrane helix</keyword>
<sequence>MRLLALAARRCLWMPPTLLGLTLIVFSISHIIPSDPARVLAGENAPIEQVEALRRKFGLDLPLPQQFFRYVTDVVSGNMGISLYTQRPVADDLLERLPATFELAIYAMILAVLLGLPLGVVSALRRNSLLDHAVRVVTISGLAMAAFWLAILLQLLFSMKLNLTPVQGRIDGWGPDPITGFYTLDAVLRGDWEMLGSSLRYLALPVMPLAIPAMATIVRFTRAGVLNVMSSNFVFYQNAMGLPRRVVIWKYILRSALIGTLTQIGLVFGNLLAGAVVVEAVFSWPGLGTYAYNSILQSDYNAIMGFTLFTGTVFICVNLLVDIAQAVLDPRGR</sequence>
<dbReference type="PANTHER" id="PTHR43163:SF6">
    <property type="entry name" value="DIPEPTIDE TRANSPORT SYSTEM PERMEASE PROTEIN DPPB-RELATED"/>
    <property type="match status" value="1"/>
</dbReference>
<dbReference type="InterPro" id="IPR000515">
    <property type="entry name" value="MetI-like"/>
</dbReference>
<dbReference type="GO" id="GO:0071916">
    <property type="term" value="F:dipeptide transmembrane transporter activity"/>
    <property type="evidence" value="ECO:0007669"/>
    <property type="project" value="TreeGrafter"/>
</dbReference>
<feature type="transmembrane region" description="Helical" evidence="7">
    <location>
        <begin position="12"/>
        <end position="32"/>
    </location>
</feature>
<evidence type="ECO:0000256" key="3">
    <source>
        <dbReference type="ARBA" id="ARBA00022475"/>
    </source>
</evidence>
<name>A0AA42CDL9_9PROT</name>
<evidence type="ECO:0000256" key="6">
    <source>
        <dbReference type="ARBA" id="ARBA00023136"/>
    </source>
</evidence>
<dbReference type="Proteomes" id="UP001165679">
    <property type="component" value="Unassembled WGS sequence"/>
</dbReference>